<keyword evidence="2 9" id="KW-0479">Metal-binding</keyword>
<evidence type="ECO:0000256" key="1">
    <source>
        <dbReference type="ARBA" id="ARBA00022490"/>
    </source>
</evidence>
<keyword evidence="7 9" id="KW-0010">Activator</keyword>
<proteinExistence type="inferred from homology"/>
<dbReference type="GO" id="GO:1902208">
    <property type="term" value="P:regulation of bacterial-type flagellum assembly"/>
    <property type="evidence" value="ECO:0007669"/>
    <property type="project" value="UniProtKB-UniRule"/>
</dbReference>
<dbReference type="Pfam" id="PF05280">
    <property type="entry name" value="FlhC"/>
    <property type="match status" value="1"/>
</dbReference>
<comment type="cofactor">
    <cofactor evidence="9">
        <name>Zn(2+)</name>
        <dbReference type="ChEBI" id="CHEBI:29105"/>
    </cofactor>
    <text evidence="9">Binds 1 zinc ion per subunit.</text>
</comment>
<evidence type="ECO:0000256" key="7">
    <source>
        <dbReference type="ARBA" id="ARBA00023159"/>
    </source>
</evidence>
<dbReference type="GO" id="GO:0044781">
    <property type="term" value="P:bacterial-type flagellum organization"/>
    <property type="evidence" value="ECO:0007669"/>
    <property type="project" value="UniProtKB-KW"/>
</dbReference>
<feature type="region of interest" description="Disordered" evidence="10">
    <location>
        <begin position="160"/>
        <end position="220"/>
    </location>
</feature>
<evidence type="ECO:0000256" key="3">
    <source>
        <dbReference type="ARBA" id="ARBA00022795"/>
    </source>
</evidence>
<keyword evidence="8 9" id="KW-0804">Transcription</keyword>
<comment type="subunit">
    <text evidence="9">Heterohexamer composed of two FlhC and four FlhD subunits. Each FlhC binds a FlhD dimer, forming a heterotrimer, and a hexamer assembles by dimerization of two heterotrimers.</text>
</comment>
<dbReference type="InterPro" id="IPR007944">
    <property type="entry name" value="FlhC"/>
</dbReference>
<gene>
    <name evidence="9" type="primary">flhC</name>
    <name evidence="11" type="ORF">AWB69_04923</name>
</gene>
<evidence type="ECO:0000256" key="10">
    <source>
        <dbReference type="SAM" id="MobiDB-lite"/>
    </source>
</evidence>
<dbReference type="Proteomes" id="UP000054683">
    <property type="component" value="Unassembled WGS sequence"/>
</dbReference>
<feature type="binding site" evidence="9">
    <location>
        <position position="140"/>
    </location>
    <ligand>
        <name>Zn(2+)</name>
        <dbReference type="ChEBI" id="CHEBI:29105"/>
    </ligand>
</feature>
<evidence type="ECO:0000256" key="4">
    <source>
        <dbReference type="ARBA" id="ARBA00022833"/>
    </source>
</evidence>
<dbReference type="AlphaFoldDB" id="A0A158HWN7"/>
<organism evidence="11 12">
    <name type="scientific">Caballeronia udeis</name>
    <dbReference type="NCBI Taxonomy" id="1232866"/>
    <lineage>
        <taxon>Bacteria</taxon>
        <taxon>Pseudomonadati</taxon>
        <taxon>Pseudomonadota</taxon>
        <taxon>Betaproteobacteria</taxon>
        <taxon>Burkholderiales</taxon>
        <taxon>Burkholderiaceae</taxon>
        <taxon>Caballeronia</taxon>
    </lineage>
</organism>
<evidence type="ECO:0000256" key="8">
    <source>
        <dbReference type="ARBA" id="ARBA00023163"/>
    </source>
</evidence>
<reference evidence="11 12" key="1">
    <citation type="submission" date="2016-01" db="EMBL/GenBank/DDBJ databases">
        <authorList>
            <person name="Oliw E.H."/>
        </authorList>
    </citation>
    <scope>NUCLEOTIDE SEQUENCE [LARGE SCALE GENOMIC DNA]</scope>
    <source>
        <strain evidence="11">LMG 27134</strain>
    </source>
</reference>
<dbReference type="NCBIfam" id="NF009365">
    <property type="entry name" value="PRK12722.1"/>
    <property type="match status" value="1"/>
</dbReference>
<keyword evidence="1 9" id="KW-0963">Cytoplasm</keyword>
<dbReference type="GO" id="GO:0003677">
    <property type="term" value="F:DNA binding"/>
    <property type="evidence" value="ECO:0007669"/>
    <property type="project" value="UniProtKB-UniRule"/>
</dbReference>
<dbReference type="RefSeq" id="WP_062089303.1">
    <property type="nucleotide sequence ID" value="NZ_FCOK02000036.1"/>
</dbReference>
<evidence type="ECO:0000256" key="5">
    <source>
        <dbReference type="ARBA" id="ARBA00023015"/>
    </source>
</evidence>
<protein>
    <recommendedName>
        <fullName evidence="9">Flagellar transcriptional regulator FlhC</fullName>
    </recommendedName>
</protein>
<keyword evidence="4 9" id="KW-0862">Zinc</keyword>
<keyword evidence="6 9" id="KW-0238">DNA-binding</keyword>
<comment type="function">
    <text evidence="9">Functions in complex with FlhD as a master transcriptional regulator that regulates transcription of several flagellar and non-flagellar operons by binding to their promoter region. Activates expression of class 2 flagellar genes, including fliA, which is a flagellum-specific sigma factor that turns on the class 3 genes. Also regulates genes whose products function in a variety of physiological pathways.</text>
</comment>
<evidence type="ECO:0000313" key="11">
    <source>
        <dbReference type="EMBL" id="SAL48805.1"/>
    </source>
</evidence>
<dbReference type="OrthoDB" id="5570801at2"/>
<evidence type="ECO:0000313" key="12">
    <source>
        <dbReference type="Proteomes" id="UP000054683"/>
    </source>
</evidence>
<evidence type="ECO:0000256" key="2">
    <source>
        <dbReference type="ARBA" id="ARBA00022723"/>
    </source>
</evidence>
<sequence>MTKRSIAEDAQDVMRAAALIELGARIQVLESEVNLSRDRMIRLYQEVKGVSPPKGMLPFSVDWFLTWAPNIHASLFYNIYRFLTDLAGCSHFDALTKGYTLYLEHCERHDSYVLLSFTRAWTLVRFFNAGILQLTRCCSCTGKFVTRRQDAAHSAICGSCQPPSRAGKSAKAGSRITEDEDEGAGECTTDQPEVMDEMNSTLSGADVKPERQEASYGQAA</sequence>
<feature type="binding site" evidence="9">
    <location>
        <position position="137"/>
    </location>
    <ligand>
        <name>Zn(2+)</name>
        <dbReference type="ChEBI" id="CHEBI:29105"/>
    </ligand>
</feature>
<dbReference type="GO" id="GO:0008270">
    <property type="term" value="F:zinc ion binding"/>
    <property type="evidence" value="ECO:0007669"/>
    <property type="project" value="UniProtKB-UniRule"/>
</dbReference>
<accession>A0A158HWN7</accession>
<feature type="binding site" evidence="9">
    <location>
        <position position="157"/>
    </location>
    <ligand>
        <name>Zn(2+)</name>
        <dbReference type="ChEBI" id="CHEBI:29105"/>
    </ligand>
</feature>
<dbReference type="SUPFAM" id="SSF160930">
    <property type="entry name" value="FlhC-like"/>
    <property type="match status" value="1"/>
</dbReference>
<dbReference type="EMBL" id="FCOK02000036">
    <property type="protein sequence ID" value="SAL48805.1"/>
    <property type="molecule type" value="Genomic_DNA"/>
</dbReference>
<comment type="similarity">
    <text evidence="9">Belongs to the FlhC family.</text>
</comment>
<evidence type="ECO:0000256" key="9">
    <source>
        <dbReference type="HAMAP-Rule" id="MF_01891"/>
    </source>
</evidence>
<keyword evidence="5 9" id="KW-0805">Transcription regulation</keyword>
<comment type="subcellular location">
    <subcellularLocation>
        <location evidence="9">Cytoplasm</location>
    </subcellularLocation>
</comment>
<feature type="binding site" evidence="9">
    <location>
        <position position="160"/>
    </location>
    <ligand>
        <name>Zn(2+)</name>
        <dbReference type="ChEBI" id="CHEBI:29105"/>
    </ligand>
</feature>
<dbReference type="GO" id="GO:0005737">
    <property type="term" value="C:cytoplasm"/>
    <property type="evidence" value="ECO:0007669"/>
    <property type="project" value="UniProtKB-SubCell"/>
</dbReference>
<evidence type="ECO:0000256" key="6">
    <source>
        <dbReference type="ARBA" id="ARBA00023125"/>
    </source>
</evidence>
<name>A0A158HWN7_9BURK</name>
<dbReference type="GO" id="GO:0045893">
    <property type="term" value="P:positive regulation of DNA-templated transcription"/>
    <property type="evidence" value="ECO:0007669"/>
    <property type="project" value="InterPro"/>
</dbReference>
<keyword evidence="3 9" id="KW-1005">Bacterial flagellum biogenesis</keyword>
<dbReference type="HAMAP" id="MF_01891">
    <property type="entry name" value="FhlC"/>
    <property type="match status" value="1"/>
</dbReference>